<evidence type="ECO:0000256" key="2">
    <source>
        <dbReference type="ARBA" id="ARBA00004141"/>
    </source>
</evidence>
<dbReference type="GO" id="GO:0004497">
    <property type="term" value="F:monooxygenase activity"/>
    <property type="evidence" value="ECO:0007669"/>
    <property type="project" value="UniProtKB-KW"/>
</dbReference>
<evidence type="ECO:0000256" key="4">
    <source>
        <dbReference type="ARBA" id="ARBA00010617"/>
    </source>
</evidence>
<dbReference type="GO" id="GO:0007155">
    <property type="term" value="P:cell adhesion"/>
    <property type="evidence" value="ECO:0007669"/>
    <property type="project" value="UniProtKB-KW"/>
</dbReference>
<evidence type="ECO:0000313" key="16">
    <source>
        <dbReference type="Proteomes" id="UP000515146"/>
    </source>
</evidence>
<dbReference type="Pfam" id="PF04923">
    <property type="entry name" value="Ninjurin"/>
    <property type="match status" value="1"/>
</dbReference>
<dbReference type="InterPro" id="IPR002401">
    <property type="entry name" value="Cyt_P450_E_grp-I"/>
</dbReference>
<dbReference type="InterPro" id="IPR036396">
    <property type="entry name" value="Cyt_P450_sf"/>
</dbReference>
<evidence type="ECO:0000313" key="17">
    <source>
        <dbReference type="RefSeq" id="XP_027204473.1"/>
    </source>
</evidence>
<keyword evidence="16" id="KW-1185">Reference proteome</keyword>
<feature type="region of interest" description="Disordered" evidence="14">
    <location>
        <begin position="349"/>
        <end position="379"/>
    </location>
</feature>
<dbReference type="InterPro" id="IPR017972">
    <property type="entry name" value="Cyt_P450_CS"/>
</dbReference>
<comment type="similarity">
    <text evidence="4">Belongs to the cytochrome P450 family.</text>
</comment>
<evidence type="ECO:0000256" key="5">
    <source>
        <dbReference type="ARBA" id="ARBA00022692"/>
    </source>
</evidence>
<comment type="subcellular location">
    <subcellularLocation>
        <location evidence="2">Membrane</location>
        <topology evidence="2">Multi-pass membrane protein</topology>
    </subcellularLocation>
</comment>
<keyword evidence="7" id="KW-0130">Cell adhesion</keyword>
<keyword evidence="10 13" id="KW-0408">Iron</keyword>
<dbReference type="SUPFAM" id="SSF48264">
    <property type="entry name" value="Cytochrome P450"/>
    <property type="match status" value="1"/>
</dbReference>
<feature type="transmembrane region" description="Helical" evidence="15">
    <location>
        <begin position="12"/>
        <end position="34"/>
    </location>
</feature>
<evidence type="ECO:0000256" key="13">
    <source>
        <dbReference type="PIRSR" id="PIRSR602401-1"/>
    </source>
</evidence>
<evidence type="ECO:0000256" key="3">
    <source>
        <dbReference type="ARBA" id="ARBA00008141"/>
    </source>
</evidence>
<feature type="compositionally biased region" description="Low complexity" evidence="14">
    <location>
        <begin position="352"/>
        <end position="377"/>
    </location>
</feature>
<dbReference type="InterPro" id="IPR001128">
    <property type="entry name" value="Cyt_P450"/>
</dbReference>
<keyword evidence="5 15" id="KW-0812">Transmembrane</keyword>
<evidence type="ECO:0000256" key="6">
    <source>
        <dbReference type="ARBA" id="ARBA00022723"/>
    </source>
</evidence>
<dbReference type="GO" id="GO:0016705">
    <property type="term" value="F:oxidoreductase activity, acting on paired donors, with incorporation or reduction of molecular oxygen"/>
    <property type="evidence" value="ECO:0007669"/>
    <property type="project" value="InterPro"/>
</dbReference>
<evidence type="ECO:0000256" key="10">
    <source>
        <dbReference type="ARBA" id="ARBA00023004"/>
    </source>
</evidence>
<evidence type="ECO:0000256" key="9">
    <source>
        <dbReference type="ARBA" id="ARBA00023002"/>
    </source>
</evidence>
<feature type="transmembrane region" description="Helical" evidence="15">
    <location>
        <begin position="717"/>
        <end position="736"/>
    </location>
</feature>
<dbReference type="GO" id="GO:0016020">
    <property type="term" value="C:membrane"/>
    <property type="evidence" value="ECO:0007669"/>
    <property type="project" value="UniProtKB-SubCell"/>
</dbReference>
<dbReference type="GO" id="GO:0042246">
    <property type="term" value="P:tissue regeneration"/>
    <property type="evidence" value="ECO:0007669"/>
    <property type="project" value="InterPro"/>
</dbReference>
<dbReference type="Pfam" id="PF00067">
    <property type="entry name" value="p450"/>
    <property type="match status" value="1"/>
</dbReference>
<dbReference type="PRINTS" id="PR00463">
    <property type="entry name" value="EP450I"/>
</dbReference>
<dbReference type="RefSeq" id="XP_027204473.1">
    <property type="nucleotide sequence ID" value="XM_027348672.1"/>
</dbReference>
<feature type="transmembrane region" description="Helical" evidence="15">
    <location>
        <begin position="672"/>
        <end position="697"/>
    </location>
</feature>
<evidence type="ECO:0000256" key="15">
    <source>
        <dbReference type="SAM" id="Phobius"/>
    </source>
</evidence>
<keyword evidence="12 15" id="KW-0472">Membrane</keyword>
<organism evidence="16 17">
    <name type="scientific">Dermatophagoides pteronyssinus</name>
    <name type="common">European house dust mite</name>
    <dbReference type="NCBI Taxonomy" id="6956"/>
    <lineage>
        <taxon>Eukaryota</taxon>
        <taxon>Metazoa</taxon>
        <taxon>Ecdysozoa</taxon>
        <taxon>Arthropoda</taxon>
        <taxon>Chelicerata</taxon>
        <taxon>Arachnida</taxon>
        <taxon>Acari</taxon>
        <taxon>Acariformes</taxon>
        <taxon>Sarcoptiformes</taxon>
        <taxon>Astigmata</taxon>
        <taxon>Psoroptidia</taxon>
        <taxon>Analgoidea</taxon>
        <taxon>Pyroglyphidae</taxon>
        <taxon>Dermatophagoidinae</taxon>
        <taxon>Dermatophagoides</taxon>
    </lineage>
</organism>
<keyword evidence="9" id="KW-0560">Oxidoreductase</keyword>
<gene>
    <name evidence="17" type="primary">LOC113798178</name>
</gene>
<keyword evidence="8 15" id="KW-1133">Transmembrane helix</keyword>
<evidence type="ECO:0000256" key="8">
    <source>
        <dbReference type="ARBA" id="ARBA00022989"/>
    </source>
</evidence>
<reference evidence="17" key="1">
    <citation type="submission" date="2025-08" db="UniProtKB">
        <authorList>
            <consortium name="RefSeq"/>
        </authorList>
    </citation>
    <scope>IDENTIFICATION</scope>
    <source>
        <strain evidence="17">Airmid</strain>
    </source>
</reference>
<dbReference type="PROSITE" id="PS00086">
    <property type="entry name" value="CYTOCHROME_P450"/>
    <property type="match status" value="1"/>
</dbReference>
<accession>A0A6P6YG55</accession>
<dbReference type="OrthoDB" id="1470350at2759"/>
<dbReference type="PANTHER" id="PTHR24303">
    <property type="entry name" value="HEME-BINDING MONOOXYGENASE FAMILY"/>
    <property type="match status" value="1"/>
</dbReference>
<sequence length="787" mass="91246">MLSLIFPIENFTLFLLKLFSILIILIIMILLWIYQYQWLPKLRYVLKNTETYVSMKKIFPMIYKSTNEQQQRQQSFGLKISDDIYKLPSVPGPIPIPIIGDIFRMRKYSKNPWAGFDQFREKHGKICRLQLGRFHTVLISSVDAMREVLITKGEHFADRPHFNRHALYFDMNRQNALALCDWTDVHKQRRSIAHAAVIPRFGTKTFQRLSGCLDLAVEKLLKQIQQQQPDSSNNNEKYGMKILQKQSIIQLSCSIFFHFLLDKDMNPYKNNIVEVDEKFIEICEKFDLVFSDINEMYLSDFLPILQYFTSIRRYFKSLYQCSTWIFKQVEQIVMERFEQICLEHKMKKKNNENNSGNETSCSSSSDQNNQQPQNDQSTEINYDESFVDRILLLKQYKSSAKFLDFILEHYLENQRTMTWNEMMYEIGDLVGGNSAVGNLLFRVLGHLAMNPESQQQIYDHVKKFSMEKQSINSNGENGEKLLITLEDQHSLPLVMAAIMETLRLTLSPIVPHLSRLDTSIQGHFVPKGTMILFNIYHLNLSEEFHEKPFKFDLTRFITEDGLLLKPDFFFPFSHGRRSCLGYKMVYSIITTTVANLLLDYKLTSLTSMDNHELTEKMLQPKGSLALPYRPGVDMNMYATRKTIAQGIMDLGLMCANASQLKYVLINANHHRYFQVTVSLIVISILMQIIVGIMFIALGRLNINYGHDRRRADMMNNASVIVIFLVTVINVLITAFGPSETIQSTISPSTAVYHHGSIINSDHHQSSPLALKLNSWNNNIYPDSQNND</sequence>
<dbReference type="GO" id="GO:0005506">
    <property type="term" value="F:iron ion binding"/>
    <property type="evidence" value="ECO:0007669"/>
    <property type="project" value="InterPro"/>
</dbReference>
<dbReference type="Proteomes" id="UP000515146">
    <property type="component" value="Unplaced"/>
</dbReference>
<evidence type="ECO:0000256" key="1">
    <source>
        <dbReference type="ARBA" id="ARBA00001971"/>
    </source>
</evidence>
<dbReference type="FunCoup" id="A0A6P6YG55">
    <property type="interactions" value="37"/>
</dbReference>
<keyword evidence="13" id="KW-0349">Heme</keyword>
<dbReference type="InParanoid" id="A0A6P6YG55"/>
<proteinExistence type="inferred from homology"/>
<comment type="cofactor">
    <cofactor evidence="1 13">
        <name>heme</name>
        <dbReference type="ChEBI" id="CHEBI:30413"/>
    </cofactor>
</comment>
<protein>
    <submittedName>
        <fullName evidence="17">Cytochrome P450 307a1-like</fullName>
    </submittedName>
</protein>
<dbReference type="KEGG" id="dpte:113798178"/>
<comment type="similarity">
    <text evidence="3">Belongs to the ninjurin family.</text>
</comment>
<evidence type="ECO:0000256" key="11">
    <source>
        <dbReference type="ARBA" id="ARBA00023033"/>
    </source>
</evidence>
<keyword evidence="11" id="KW-0503">Monooxygenase</keyword>
<dbReference type="GO" id="GO:0020037">
    <property type="term" value="F:heme binding"/>
    <property type="evidence" value="ECO:0007669"/>
    <property type="project" value="InterPro"/>
</dbReference>
<keyword evidence="6 13" id="KW-0479">Metal-binding</keyword>
<dbReference type="AlphaFoldDB" id="A0A6P6YG55"/>
<evidence type="ECO:0000256" key="12">
    <source>
        <dbReference type="ARBA" id="ARBA00023136"/>
    </source>
</evidence>
<dbReference type="Gene3D" id="1.10.630.10">
    <property type="entry name" value="Cytochrome P450"/>
    <property type="match status" value="1"/>
</dbReference>
<name>A0A6P6YG55_DERPT</name>
<dbReference type="PANTHER" id="PTHR24303:SF31">
    <property type="entry name" value="CYTOCHROME P450 307A1-RELATED"/>
    <property type="match status" value="1"/>
</dbReference>
<evidence type="ECO:0000256" key="14">
    <source>
        <dbReference type="SAM" id="MobiDB-lite"/>
    </source>
</evidence>
<feature type="binding site" description="axial binding residue" evidence="13">
    <location>
        <position position="579"/>
    </location>
    <ligand>
        <name>heme</name>
        <dbReference type="ChEBI" id="CHEBI:30413"/>
    </ligand>
    <ligandPart>
        <name>Fe</name>
        <dbReference type="ChEBI" id="CHEBI:18248"/>
    </ligandPart>
</feature>
<evidence type="ECO:0000256" key="7">
    <source>
        <dbReference type="ARBA" id="ARBA00022889"/>
    </source>
</evidence>
<dbReference type="InterPro" id="IPR007007">
    <property type="entry name" value="Ninjurin"/>
</dbReference>